<gene>
    <name evidence="1" type="ORF">A2480_00920</name>
</gene>
<evidence type="ECO:0000313" key="1">
    <source>
        <dbReference type="EMBL" id="OGM00858.1"/>
    </source>
</evidence>
<proteinExistence type="predicted"/>
<organism evidence="1 2">
    <name type="scientific">Candidatus Uhrbacteria bacterium RIFOXYC2_FULL_47_19</name>
    <dbReference type="NCBI Taxonomy" id="1802424"/>
    <lineage>
        <taxon>Bacteria</taxon>
        <taxon>Candidatus Uhriibacteriota</taxon>
    </lineage>
</organism>
<reference evidence="1 2" key="1">
    <citation type="journal article" date="2016" name="Nat. Commun.">
        <title>Thousands of microbial genomes shed light on interconnected biogeochemical processes in an aquifer system.</title>
        <authorList>
            <person name="Anantharaman K."/>
            <person name="Brown C.T."/>
            <person name="Hug L.A."/>
            <person name="Sharon I."/>
            <person name="Castelle C.J."/>
            <person name="Probst A.J."/>
            <person name="Thomas B.C."/>
            <person name="Singh A."/>
            <person name="Wilkins M.J."/>
            <person name="Karaoz U."/>
            <person name="Brodie E.L."/>
            <person name="Williams K.H."/>
            <person name="Hubbard S.S."/>
            <person name="Banfield J.F."/>
        </authorList>
    </citation>
    <scope>NUCLEOTIDE SEQUENCE [LARGE SCALE GENOMIC DNA]</scope>
</reference>
<dbReference type="Proteomes" id="UP000176988">
    <property type="component" value="Unassembled WGS sequence"/>
</dbReference>
<comment type="caution">
    <text evidence="1">The sequence shown here is derived from an EMBL/GenBank/DDBJ whole genome shotgun (WGS) entry which is preliminary data.</text>
</comment>
<sequence>MTPKNLVERPASAFGAEGRCGMREKKEDGRGSEAAIVKMIALHTRPDIEAGLIYVILTALLALSKSRFQLVPDKKGRVPVRFIPSGPLRAKDWPEIKSGQLTPDRVLREAKALSVDCGGGPLDQHVVNGDVSSIRLLLDYLGWAKDGEFGYLESLVDLIDQHDRKAEDVSAITERVEAREKGTVSRTLRSYVQTTSRHGSDEMALALMDVAFRAIILELGQRFENGQPTNQEAVRCLLSRSELQNVVARHCSDQQVVEWFRHMMIWAEDRMNEDWADSQAQVWDSRLTELHVVLVPEAIRLKGKVIVAQVRGDLLDNGPAPYVSKVLRQGNTPGMKRRADQIGLGDRLRNEVGAIETIESLSNGSVRLTWVGADGKDVVQDFSPDDKLELDRPYPEQPERKPASAVLVHHPGGKFTLTWTGEWAANCGLTDCVARDLRLADLKERYIVVHPYGERRCAVYVVDSTERQLVMSGLEKSGRFQRFEYNDDLRTWLVVLKPKTEPELLVRTIDQMMRSQRSGGVRRRVIFLDSESRQQLEQRGLNDISVWGLSEQGEWVQGQVEVFFLTQWGGLGNKFDSNPHAPATSLSPEDILQVVEASIREEGEDIAKKLVPAPPVRPTGFSGVILPPPAMTSVAVAPPAEASAVPKTAEVNGSQPTTTAWPVDERQTVQELLAELQRRPPVFDNPVELTAEELQGADGGPIDAEVLLAGLRRRLVAEEE</sequence>
<dbReference type="EMBL" id="MGFG01000022">
    <property type="protein sequence ID" value="OGM00858.1"/>
    <property type="molecule type" value="Genomic_DNA"/>
</dbReference>
<evidence type="ECO:0000313" key="2">
    <source>
        <dbReference type="Proteomes" id="UP000176988"/>
    </source>
</evidence>
<name>A0A1F7WF89_9BACT</name>
<dbReference type="AlphaFoldDB" id="A0A1F7WF89"/>
<protein>
    <submittedName>
        <fullName evidence="1">Uncharacterized protein</fullName>
    </submittedName>
</protein>
<accession>A0A1F7WF89</accession>